<gene>
    <name evidence="2" type="ORF">J2S35_000500</name>
</gene>
<feature type="signal peptide" evidence="1">
    <location>
        <begin position="1"/>
        <end position="23"/>
    </location>
</feature>
<reference evidence="2" key="1">
    <citation type="submission" date="2023-07" db="EMBL/GenBank/DDBJ databases">
        <title>Sequencing the genomes of 1000 actinobacteria strains.</title>
        <authorList>
            <person name="Klenk H.-P."/>
        </authorList>
    </citation>
    <scope>NUCLEOTIDE SEQUENCE</scope>
    <source>
        <strain evidence="2">DSM 13988</strain>
    </source>
</reference>
<accession>A0AAE3YG57</accession>
<protein>
    <recommendedName>
        <fullName evidence="4">Peptidase inhibitor family I36</fullName>
    </recommendedName>
</protein>
<name>A0AAE3YG57_9MICC</name>
<evidence type="ECO:0000313" key="2">
    <source>
        <dbReference type="EMBL" id="MDR6891560.1"/>
    </source>
</evidence>
<dbReference type="InterPro" id="IPR011024">
    <property type="entry name" value="G_crystallin-like"/>
</dbReference>
<keyword evidence="1" id="KW-0732">Signal</keyword>
<dbReference type="RefSeq" id="WP_309849486.1">
    <property type="nucleotide sequence ID" value="NZ_BAAAIU010000022.1"/>
</dbReference>
<dbReference type="Gene3D" id="2.60.20.10">
    <property type="entry name" value="Crystallins"/>
    <property type="match status" value="1"/>
</dbReference>
<sequence>MSQFFRRLLAGAAVAAAATTTLAVPAEAALSDCPPGAVCFWNDANFSGSLNWRWGGQGLQNISWWNSDELSSYYNNSGYNAAFYDHSNGRGACWTMWSGQAVAYVGDWANDRASSWRMDRGC</sequence>
<dbReference type="AlphaFoldDB" id="A0AAE3YG57"/>
<evidence type="ECO:0000313" key="3">
    <source>
        <dbReference type="Proteomes" id="UP001247307"/>
    </source>
</evidence>
<evidence type="ECO:0000256" key="1">
    <source>
        <dbReference type="SAM" id="SignalP"/>
    </source>
</evidence>
<dbReference type="SUPFAM" id="SSF49695">
    <property type="entry name" value="gamma-Crystallin-like"/>
    <property type="match status" value="1"/>
</dbReference>
<organism evidence="2 3">
    <name type="scientific">Falsarthrobacter nasiphocae</name>
    <dbReference type="NCBI Taxonomy" id="189863"/>
    <lineage>
        <taxon>Bacteria</taxon>
        <taxon>Bacillati</taxon>
        <taxon>Actinomycetota</taxon>
        <taxon>Actinomycetes</taxon>
        <taxon>Micrococcales</taxon>
        <taxon>Micrococcaceae</taxon>
        <taxon>Falsarthrobacter</taxon>
    </lineage>
</organism>
<keyword evidence="3" id="KW-1185">Reference proteome</keyword>
<dbReference type="Proteomes" id="UP001247307">
    <property type="component" value="Unassembled WGS sequence"/>
</dbReference>
<proteinExistence type="predicted"/>
<comment type="caution">
    <text evidence="2">The sequence shown here is derived from an EMBL/GenBank/DDBJ whole genome shotgun (WGS) entry which is preliminary data.</text>
</comment>
<feature type="chain" id="PRO_5042106211" description="Peptidase inhibitor family I36" evidence="1">
    <location>
        <begin position="24"/>
        <end position="122"/>
    </location>
</feature>
<evidence type="ECO:0008006" key="4">
    <source>
        <dbReference type="Google" id="ProtNLM"/>
    </source>
</evidence>
<dbReference type="Pfam" id="PF03995">
    <property type="entry name" value="Inhibitor_I36"/>
    <property type="match status" value="1"/>
</dbReference>
<dbReference type="EMBL" id="JAVDUI010000001">
    <property type="protein sequence ID" value="MDR6891560.1"/>
    <property type="molecule type" value="Genomic_DNA"/>
</dbReference>